<feature type="transmembrane region" description="Helical" evidence="1">
    <location>
        <begin position="197"/>
        <end position="226"/>
    </location>
</feature>
<feature type="transmembrane region" description="Helical" evidence="1">
    <location>
        <begin position="312"/>
        <end position="330"/>
    </location>
</feature>
<dbReference type="Proteomes" id="UP000648873">
    <property type="component" value="Unassembled WGS sequence"/>
</dbReference>
<feature type="transmembrane region" description="Helical" evidence="1">
    <location>
        <begin position="12"/>
        <end position="31"/>
    </location>
</feature>
<feature type="domain" description="Glycosyltransferase RgtA/B/C/D-like" evidence="2">
    <location>
        <begin position="115"/>
        <end position="241"/>
    </location>
</feature>
<feature type="transmembrane region" description="Helical" evidence="1">
    <location>
        <begin position="167"/>
        <end position="185"/>
    </location>
</feature>
<keyword evidence="1" id="KW-0812">Transmembrane</keyword>
<evidence type="ECO:0000313" key="3">
    <source>
        <dbReference type="EMBL" id="MBD2599740.1"/>
    </source>
</evidence>
<feature type="transmembrane region" description="Helical" evidence="1">
    <location>
        <begin position="143"/>
        <end position="161"/>
    </location>
</feature>
<evidence type="ECO:0000313" key="4">
    <source>
        <dbReference type="Proteomes" id="UP000648873"/>
    </source>
</evidence>
<name>A0ABR8G9G1_MICVR</name>
<protein>
    <submittedName>
        <fullName evidence="3">Glycosyltransferase family 39 protein</fullName>
    </submittedName>
</protein>
<feature type="transmembrane region" description="Helical" evidence="1">
    <location>
        <begin position="336"/>
        <end position="355"/>
    </location>
</feature>
<dbReference type="InterPro" id="IPR038731">
    <property type="entry name" value="RgtA/B/C-like"/>
</dbReference>
<evidence type="ECO:0000256" key="1">
    <source>
        <dbReference type="SAM" id="Phobius"/>
    </source>
</evidence>
<comment type="caution">
    <text evidence="3">The sequence shown here is derived from an EMBL/GenBank/DDBJ whole genome shotgun (WGS) entry which is preliminary data.</text>
</comment>
<proteinExistence type="predicted"/>
<feature type="transmembrane region" description="Helical" evidence="1">
    <location>
        <begin position="232"/>
        <end position="253"/>
    </location>
</feature>
<keyword evidence="1" id="KW-0472">Membrane</keyword>
<dbReference type="RefSeq" id="WP_002731671.1">
    <property type="nucleotide sequence ID" value="NZ_JACJSV010000010.1"/>
</dbReference>
<feature type="transmembrane region" description="Helical" evidence="1">
    <location>
        <begin position="489"/>
        <end position="509"/>
    </location>
</feature>
<feature type="transmembrane region" description="Helical" evidence="1">
    <location>
        <begin position="399"/>
        <end position="420"/>
    </location>
</feature>
<reference evidence="3 4" key="1">
    <citation type="journal article" date="2020" name="ISME J.">
        <title>Comparative genomics reveals insights into cyanobacterial evolution and habitat adaptation.</title>
        <authorList>
            <person name="Chen M.Y."/>
            <person name="Teng W.K."/>
            <person name="Zhao L."/>
            <person name="Hu C.X."/>
            <person name="Zhou Y.K."/>
            <person name="Han B.P."/>
            <person name="Song L.R."/>
            <person name="Shu W.S."/>
        </authorList>
    </citation>
    <scope>NUCLEOTIDE SEQUENCE [LARGE SCALE GENOMIC DNA]</scope>
    <source>
        <strain evidence="3 4">FACHB-1342</strain>
    </source>
</reference>
<accession>A0ABR8G9G1</accession>
<feature type="transmembrane region" description="Helical" evidence="1">
    <location>
        <begin position="376"/>
        <end position="393"/>
    </location>
</feature>
<keyword evidence="4" id="KW-1185">Reference proteome</keyword>
<keyword evidence="1" id="KW-1133">Transmembrane helix</keyword>
<organism evidence="3 4">
    <name type="scientific">Microcystis viridis FACHB-1342</name>
    <dbReference type="NCBI Taxonomy" id="2692900"/>
    <lineage>
        <taxon>Bacteria</taxon>
        <taxon>Bacillati</taxon>
        <taxon>Cyanobacteriota</taxon>
        <taxon>Cyanophyceae</taxon>
        <taxon>Oscillatoriophycideae</taxon>
        <taxon>Chroococcales</taxon>
        <taxon>Microcystaceae</taxon>
        <taxon>Microcystis</taxon>
    </lineage>
</organism>
<gene>
    <name evidence="3" type="ORF">H6G40_05630</name>
</gene>
<feature type="transmembrane region" description="Helical" evidence="1">
    <location>
        <begin position="113"/>
        <end position="134"/>
    </location>
</feature>
<evidence type="ECO:0000259" key="2">
    <source>
        <dbReference type="Pfam" id="PF13231"/>
    </source>
</evidence>
<sequence length="512" mass="58818">MNNLSKRNIIKISLITFLWLAVINTGLIMRADTLVRLSITHTIWTGEPEVQLDTNHKPLTRMDNKIGIIGRDGKRYYTYEVGQSLLMLPGDWLGTTIHQLIPRIPEELSRRFVVNWLIFLPINIAVVISAYYLLIKLEFSEKIATISSLTWLLTTTVLNYAQNNQQNNQVLLFVILAYIAIFNYLKNNKIINIYLSGVALGCAFLVRTTSIIHIATTLLFLFGILLYKRKSWLTILQSLAISILGAIPVMLINQYFNFQRFGKFWTLRVIDIDTINTDPFLEGLPKLPDNYPMINHPSVGILGVLFSPAKSIFIYDPLLLPCLMLTVYVWKTLSPYLRGYILTALLNLILFTLATSRFDFWHGDSAWGARYQVTSIHLLLIPLIALLIQYLLSNFHWRRWLIITALIIAFIIQIASVSLSSNTEVSNLGMIFFAPPKTHQEFRLGSRFRNITCLLTSSWCIESSNSPKATPLIQRVDLFPFFFTDKRNLILVPWLVLVIFTLVMTWQFYKTA</sequence>
<dbReference type="Pfam" id="PF13231">
    <property type="entry name" value="PMT_2"/>
    <property type="match status" value="1"/>
</dbReference>
<dbReference type="EMBL" id="JACJSV010000010">
    <property type="protein sequence ID" value="MBD2599740.1"/>
    <property type="molecule type" value="Genomic_DNA"/>
</dbReference>